<dbReference type="PANTHER" id="PTHR24305">
    <property type="entry name" value="CYTOCHROME P450"/>
    <property type="match status" value="1"/>
</dbReference>
<evidence type="ECO:0000313" key="3">
    <source>
        <dbReference type="EMBL" id="KPI45859.1"/>
    </source>
</evidence>
<dbReference type="InterPro" id="IPR002401">
    <property type="entry name" value="Cyt_P450_E_grp-I"/>
</dbReference>
<dbReference type="InterPro" id="IPR001128">
    <property type="entry name" value="Cyt_P450"/>
</dbReference>
<organism evidence="3 4">
    <name type="scientific">Cyphellophora attinorum</name>
    <dbReference type="NCBI Taxonomy" id="1664694"/>
    <lineage>
        <taxon>Eukaryota</taxon>
        <taxon>Fungi</taxon>
        <taxon>Dikarya</taxon>
        <taxon>Ascomycota</taxon>
        <taxon>Pezizomycotina</taxon>
        <taxon>Eurotiomycetes</taxon>
        <taxon>Chaetothyriomycetidae</taxon>
        <taxon>Chaetothyriales</taxon>
        <taxon>Cyphellophoraceae</taxon>
        <taxon>Cyphellophora</taxon>
    </lineage>
</organism>
<evidence type="ECO:0000256" key="1">
    <source>
        <dbReference type="PIRSR" id="PIRSR602401-1"/>
    </source>
</evidence>
<feature type="transmembrane region" description="Helical" evidence="2">
    <location>
        <begin position="42"/>
        <end position="62"/>
    </location>
</feature>
<protein>
    <submittedName>
        <fullName evidence="3">Cytochrome 4d1</fullName>
    </submittedName>
</protein>
<sequence>MSARSKFEYNPFSTWTFWATSSVAGAFVLTRYEIVPPWFKTTASLLFLAQWFTYLTYTIVIYPRFVSPLRHLPEPDGNAFFSGQWSKIVKEPSGIPLRRWTNEIPNNGLIRYRHLFNRDRVLVVSPKGLAEVMVTKSYDFVKPDFIAAGIGRILGMGILFAEGDEHKKQRKALGPAFNFRHIKQLYPIFWTKSVEMVDAIISQSIGEWASRATLDIIGVAGLGQDFDSIAKPDTELNRVYRAIFQPSRTGQILALLQFFIPSFIIQNLPIKRNEDVMAASKVARDTSQRLIDQKRRAIAAKQELSPDITSIALESGGFSDEDLVNNMMTFLAAGHETTASAMTWALYSMCQHPETQKRLREEVRQHIPDPHSTAITSEIIDNMPYLHAMCNETLRMWSPVPLTLRDAAVNTTILGQFIPKGTKVILCPWAVNFSKELWGPDAEVFNPERWLAPGQANAGGAQSNYSFLTFLHGPRSCIGEKFARAELAALLAAFVGKFEVEFRDKADGEHILIKGGITARPRDGLWLKIREVPGW</sequence>
<keyword evidence="2" id="KW-1133">Transmembrane helix</keyword>
<comment type="caution">
    <text evidence="3">The sequence shown here is derived from an EMBL/GenBank/DDBJ whole genome shotgun (WGS) entry which is preliminary data.</text>
</comment>
<dbReference type="PRINTS" id="PR00463">
    <property type="entry name" value="EP450I"/>
</dbReference>
<dbReference type="GO" id="GO:0005506">
    <property type="term" value="F:iron ion binding"/>
    <property type="evidence" value="ECO:0007669"/>
    <property type="project" value="InterPro"/>
</dbReference>
<gene>
    <name evidence="3" type="ORF">AB675_923</name>
</gene>
<keyword evidence="2" id="KW-0812">Transmembrane</keyword>
<dbReference type="Pfam" id="PF00067">
    <property type="entry name" value="p450"/>
    <property type="match status" value="1"/>
</dbReference>
<dbReference type="CDD" id="cd11069">
    <property type="entry name" value="CYP_FUM15-like"/>
    <property type="match status" value="1"/>
</dbReference>
<keyword evidence="2" id="KW-0472">Membrane</keyword>
<dbReference type="InterPro" id="IPR050121">
    <property type="entry name" value="Cytochrome_P450_monoxygenase"/>
</dbReference>
<dbReference type="InterPro" id="IPR036396">
    <property type="entry name" value="Cyt_P450_sf"/>
</dbReference>
<proteinExistence type="predicted"/>
<dbReference type="GO" id="GO:0004497">
    <property type="term" value="F:monooxygenase activity"/>
    <property type="evidence" value="ECO:0007669"/>
    <property type="project" value="InterPro"/>
</dbReference>
<accession>A0A0N0NSC8</accession>
<dbReference type="GO" id="GO:0020037">
    <property type="term" value="F:heme binding"/>
    <property type="evidence" value="ECO:0007669"/>
    <property type="project" value="InterPro"/>
</dbReference>
<dbReference type="PANTHER" id="PTHR24305:SF227">
    <property type="entry name" value="P450, PUTATIVE (EUROFUNG)-RELATED"/>
    <property type="match status" value="1"/>
</dbReference>
<dbReference type="OrthoDB" id="1470350at2759"/>
<dbReference type="GeneID" id="28741624"/>
<keyword evidence="1" id="KW-0408">Iron</keyword>
<dbReference type="EMBL" id="LFJN01000001">
    <property type="protein sequence ID" value="KPI45859.1"/>
    <property type="molecule type" value="Genomic_DNA"/>
</dbReference>
<reference evidence="3 4" key="1">
    <citation type="submission" date="2015-06" db="EMBL/GenBank/DDBJ databases">
        <title>Draft genome of the ant-associated black yeast Phialophora attae CBS 131958.</title>
        <authorList>
            <person name="Moreno L.F."/>
            <person name="Stielow B.J."/>
            <person name="de Hoog S."/>
            <person name="Vicente V.A."/>
            <person name="Weiss V.A."/>
            <person name="de Vries M."/>
            <person name="Cruz L.M."/>
            <person name="Souza E.M."/>
        </authorList>
    </citation>
    <scope>NUCLEOTIDE SEQUENCE [LARGE SCALE GENOMIC DNA]</scope>
    <source>
        <strain evidence="3 4">CBS 131958</strain>
    </source>
</reference>
<dbReference type="RefSeq" id="XP_018005822.1">
    <property type="nucleotide sequence ID" value="XM_018149754.1"/>
</dbReference>
<keyword evidence="1" id="KW-0479">Metal-binding</keyword>
<evidence type="ECO:0000256" key="2">
    <source>
        <dbReference type="SAM" id="Phobius"/>
    </source>
</evidence>
<dbReference type="PRINTS" id="PR00385">
    <property type="entry name" value="P450"/>
</dbReference>
<dbReference type="STRING" id="1664694.A0A0N0NSC8"/>
<keyword evidence="1" id="KW-0349">Heme</keyword>
<dbReference type="Gene3D" id="1.10.630.10">
    <property type="entry name" value="Cytochrome P450"/>
    <property type="match status" value="1"/>
</dbReference>
<dbReference type="AlphaFoldDB" id="A0A0N0NSC8"/>
<comment type="cofactor">
    <cofactor evidence="1">
        <name>heme</name>
        <dbReference type="ChEBI" id="CHEBI:30413"/>
    </cofactor>
</comment>
<dbReference type="Proteomes" id="UP000038010">
    <property type="component" value="Unassembled WGS sequence"/>
</dbReference>
<feature type="binding site" description="axial binding residue" evidence="1">
    <location>
        <position position="477"/>
    </location>
    <ligand>
        <name>heme</name>
        <dbReference type="ChEBI" id="CHEBI:30413"/>
    </ligand>
    <ligandPart>
        <name>Fe</name>
        <dbReference type="ChEBI" id="CHEBI:18248"/>
    </ligandPart>
</feature>
<feature type="transmembrane region" description="Helical" evidence="2">
    <location>
        <begin position="12"/>
        <end position="30"/>
    </location>
</feature>
<evidence type="ECO:0000313" key="4">
    <source>
        <dbReference type="Proteomes" id="UP000038010"/>
    </source>
</evidence>
<dbReference type="GO" id="GO:0016705">
    <property type="term" value="F:oxidoreductase activity, acting on paired donors, with incorporation or reduction of molecular oxygen"/>
    <property type="evidence" value="ECO:0007669"/>
    <property type="project" value="InterPro"/>
</dbReference>
<name>A0A0N0NSC8_9EURO</name>
<dbReference type="FunFam" id="1.10.630.10:FF:000051">
    <property type="entry name" value="Cytochrome P450 monooxygenase (Fum15)"/>
    <property type="match status" value="1"/>
</dbReference>
<dbReference type="VEuPathDB" id="FungiDB:AB675_923"/>
<keyword evidence="4" id="KW-1185">Reference proteome</keyword>
<dbReference type="SUPFAM" id="SSF48264">
    <property type="entry name" value="Cytochrome P450"/>
    <property type="match status" value="1"/>
</dbReference>